<dbReference type="Gene3D" id="3.90.190.10">
    <property type="entry name" value="Protein tyrosine phosphatase superfamily"/>
    <property type="match status" value="1"/>
</dbReference>
<name>A0AAD5XQU4_9FUNG</name>
<organism evidence="2 3">
    <name type="scientific">Geranomyces variabilis</name>
    <dbReference type="NCBI Taxonomy" id="109894"/>
    <lineage>
        <taxon>Eukaryota</taxon>
        <taxon>Fungi</taxon>
        <taxon>Fungi incertae sedis</taxon>
        <taxon>Chytridiomycota</taxon>
        <taxon>Chytridiomycota incertae sedis</taxon>
        <taxon>Chytridiomycetes</taxon>
        <taxon>Spizellomycetales</taxon>
        <taxon>Powellomycetaceae</taxon>
        <taxon>Geranomyces</taxon>
    </lineage>
</organism>
<protein>
    <recommendedName>
        <fullName evidence="4">Protein-tyrosine-phosphatase</fullName>
    </recommendedName>
</protein>
<evidence type="ECO:0008006" key="4">
    <source>
        <dbReference type="Google" id="ProtNLM"/>
    </source>
</evidence>
<evidence type="ECO:0000313" key="3">
    <source>
        <dbReference type="Proteomes" id="UP001212152"/>
    </source>
</evidence>
<evidence type="ECO:0000313" key="2">
    <source>
        <dbReference type="EMBL" id="KAJ3185043.1"/>
    </source>
</evidence>
<reference evidence="2" key="1">
    <citation type="submission" date="2020-05" db="EMBL/GenBank/DDBJ databases">
        <title>Phylogenomic resolution of chytrid fungi.</title>
        <authorList>
            <person name="Stajich J.E."/>
            <person name="Amses K."/>
            <person name="Simmons R."/>
            <person name="Seto K."/>
            <person name="Myers J."/>
            <person name="Bonds A."/>
            <person name="Quandt C.A."/>
            <person name="Barry K."/>
            <person name="Liu P."/>
            <person name="Grigoriev I."/>
            <person name="Longcore J.E."/>
            <person name="James T.Y."/>
        </authorList>
    </citation>
    <scope>NUCLEOTIDE SEQUENCE</scope>
    <source>
        <strain evidence="2">JEL0379</strain>
    </source>
</reference>
<dbReference type="GO" id="GO:0016791">
    <property type="term" value="F:phosphatase activity"/>
    <property type="evidence" value="ECO:0007669"/>
    <property type="project" value="TreeGrafter"/>
</dbReference>
<dbReference type="PANTHER" id="PTHR31126">
    <property type="entry name" value="TYROSINE-PROTEIN PHOSPHATASE"/>
    <property type="match status" value="1"/>
</dbReference>
<feature type="region of interest" description="Disordered" evidence="1">
    <location>
        <begin position="207"/>
        <end position="298"/>
    </location>
</feature>
<feature type="compositionally biased region" description="Low complexity" evidence="1">
    <location>
        <begin position="216"/>
        <end position="227"/>
    </location>
</feature>
<gene>
    <name evidence="2" type="ORF">HDU87_002609</name>
</gene>
<dbReference type="SUPFAM" id="SSF52799">
    <property type="entry name" value="(Phosphotyrosine protein) phosphatases II"/>
    <property type="match status" value="1"/>
</dbReference>
<feature type="region of interest" description="Disordered" evidence="1">
    <location>
        <begin position="331"/>
        <end position="420"/>
    </location>
</feature>
<dbReference type="Proteomes" id="UP001212152">
    <property type="component" value="Unassembled WGS sequence"/>
</dbReference>
<comment type="caution">
    <text evidence="2">The sequence shown here is derived from an EMBL/GenBank/DDBJ whole genome shotgun (WGS) entry which is preliminary data.</text>
</comment>
<evidence type="ECO:0000256" key="1">
    <source>
        <dbReference type="SAM" id="MobiDB-lite"/>
    </source>
</evidence>
<dbReference type="FunFam" id="3.90.190.10:FF:000084">
    <property type="entry name" value="Tyrosine phospatase-like protein"/>
    <property type="match status" value="1"/>
</dbReference>
<feature type="compositionally biased region" description="Gly residues" evidence="1">
    <location>
        <begin position="400"/>
        <end position="411"/>
    </location>
</feature>
<feature type="compositionally biased region" description="Pro residues" evidence="1">
    <location>
        <begin position="15"/>
        <end position="27"/>
    </location>
</feature>
<dbReference type="InterPro" id="IPR004861">
    <property type="entry name" value="Siw14-like"/>
</dbReference>
<dbReference type="InterPro" id="IPR029021">
    <property type="entry name" value="Prot-tyrosine_phosphatase-like"/>
</dbReference>
<feature type="compositionally biased region" description="Low complexity" evidence="1">
    <location>
        <begin position="333"/>
        <end position="355"/>
    </location>
</feature>
<feature type="compositionally biased region" description="Basic and acidic residues" evidence="1">
    <location>
        <begin position="362"/>
        <end position="378"/>
    </location>
</feature>
<feature type="compositionally biased region" description="Gly residues" evidence="1">
    <location>
        <begin position="278"/>
        <end position="289"/>
    </location>
</feature>
<accession>A0AAD5XQU4</accession>
<dbReference type="PANTHER" id="PTHR31126:SF14">
    <property type="entry name" value="TYROSINE-PROTEIN PHOSPHATASE OCA6-RELATED"/>
    <property type="match status" value="1"/>
</dbReference>
<dbReference type="Pfam" id="PF03162">
    <property type="entry name" value="Y_phosphatase2"/>
    <property type="match status" value="1"/>
</dbReference>
<keyword evidence="3" id="KW-1185">Reference proteome</keyword>
<feature type="compositionally biased region" description="Gly residues" evidence="1">
    <location>
        <begin position="253"/>
        <end position="263"/>
    </location>
</feature>
<feature type="region of interest" description="Disordered" evidence="1">
    <location>
        <begin position="1"/>
        <end position="27"/>
    </location>
</feature>
<dbReference type="AlphaFoldDB" id="A0AAD5XQU4"/>
<sequence>MPTTEVSSPTQMSPVYPPPPPPQLAPLPSAPLYPPFRYGMVEEDLYRGAYPKPRNHAFLARLGLRTILSLTPDPANPSLAAFCAANRVTPLHVRVDKPKDHIPLSFAKTAQILSLLVDPQHHPLFVHCLDGAGVTAAVIMCLRRLQCWTMAPILAESTRYHKEGVIGAEEAEFVEKFNAEIELGPRLPRWLWGGSVSFRKHPSLRIKMPVAPGPRTATGSSSTTGAAHGAGGLQDTGPLPQSAADNSEFLGEGASGVGTGSRPGSGSRSPAGEQASGGNEGTLSAGGTGSLSSSIGSSDASLARKSFDAGALLHGRTSAMRVTTAMASKDHLASPASSASGSASGSATATPNTPALHSAKSSRGDLRREKEDLRRRAVTENLLNADAGGRSAAGNVASSGGDGGGQAGMGAGDDDMARAEAMDELGMDEDEGGMSMALQALALEMSTVYTKGPK</sequence>
<feature type="compositionally biased region" description="Polar residues" evidence="1">
    <location>
        <begin position="1"/>
        <end position="12"/>
    </location>
</feature>
<proteinExistence type="predicted"/>
<dbReference type="EMBL" id="JADGJQ010000002">
    <property type="protein sequence ID" value="KAJ3185043.1"/>
    <property type="molecule type" value="Genomic_DNA"/>
</dbReference>
<feature type="compositionally biased region" description="Low complexity" evidence="1">
    <location>
        <begin position="387"/>
        <end position="399"/>
    </location>
</feature>